<dbReference type="Pfam" id="PF13514">
    <property type="entry name" value="AAA_27"/>
    <property type="match status" value="1"/>
</dbReference>
<feature type="coiled-coil region" evidence="1">
    <location>
        <begin position="600"/>
        <end position="634"/>
    </location>
</feature>
<comment type="caution">
    <text evidence="3">The sequence shown here is derived from an EMBL/GenBank/DDBJ whole genome shotgun (WGS) entry which is preliminary data.</text>
</comment>
<reference evidence="3 4" key="1">
    <citation type="submission" date="2024-09" db="EMBL/GenBank/DDBJ databases">
        <authorList>
            <person name="Sun Q."/>
            <person name="Mori K."/>
        </authorList>
    </citation>
    <scope>NUCLEOTIDE SEQUENCE [LARGE SCALE GENOMIC DNA]</scope>
    <source>
        <strain evidence="3 4">NCAIM B.02610</strain>
    </source>
</reference>
<evidence type="ECO:0000259" key="2">
    <source>
        <dbReference type="Pfam" id="PF13514"/>
    </source>
</evidence>
<dbReference type="Gene3D" id="3.40.50.300">
    <property type="entry name" value="P-loop containing nucleotide triphosphate hydrolases"/>
    <property type="match status" value="2"/>
</dbReference>
<dbReference type="EMBL" id="JBHLUX010000027">
    <property type="protein sequence ID" value="MFC0470865.1"/>
    <property type="molecule type" value="Genomic_DNA"/>
</dbReference>
<keyword evidence="4" id="KW-1185">Reference proteome</keyword>
<feature type="domain" description="YhaN AAA" evidence="2">
    <location>
        <begin position="1"/>
        <end position="205"/>
    </location>
</feature>
<sequence length="1175" mass="136279">MRFDYLQLLAFGHFTNYQLLFEENKNFHLIYGPNEAGKSTILRSVSNFLYGFPRQTTDSFLHSNKNLRIEGQLKDTKGETLQFIRRKGTKNTVLDMNNNAMDEKKVHGFLNGMSEQHFLNMFALDHVRLREGGESLLQSDGNVGESLFSAASGISVLKNVLEELDKKSRSLYLKGGSKPEINQALKEEREISTTLAENQLKIQTWRELERTYIDGKEEIETLLKEMKTIGSVESKYLRLQQTLPKMALRNDFIKKLDELSNIPDLPEQAEEIRKENLQKVEAARKAQKKAEDQLKEIKDKIDGISVPEGLLDQTAVIEALYREAEGYRKDVKQLPILDGKQKQLEQSIRSSLKEIDVSNQDLANVDQYRVSAEKKKMVRELSEQKPLLDHHLKTETSEFVSIQKELKKLTSKLEKIGELPDIDTLEHVMDKIKSEGKVEEILKETRARVEQLEVDINESIRLLPLWEGTSEELLHLKIPNLTETVKKYQKQIQDVTYELKQITDKIESENELIEENEKRIRELESLADIPTEEVLNESRNRRDSGWLIIRNKLNTGDFDDEKLKEFTNGLPVDMAFEKSVHETDGIADKMRREAEKLGEKNKFRADIETSKKKLRTLTDERKKLNDERKQWEEDWTNEWKAAKIKPLTPDEMIEWLERYELIIAFIHDHQRTATEVQILEVKRADLKTSLEEVLLTMEVIFKESSLEELMLEADKTRKQRTVLINERNHLIAKLNDLHEKLEKSQDKQEETSQQINEWKIAWEKALDGLALSKETTPTVVKELLETYDACVCSFDDLMQIEEDIKAIKVRISNFEEKVRGLNQSLVSELVENEMDVAVNKIYQSLQKASQDQVTMETLQMQLKQGQDDKKEAANELVEANAKLAELIAKANCQTFEELEKVEAACKQKVEYADKIEQLNEQLIEIGNGRTIAELIDEAEHADKDVIDFELAELRRKRTELDQKRSEMEQAHGVVKKEYNEKIEGTNFSSVQAAEEKQSVLAKITHYTDEYMNHKLASLLLKKGIEFYREKNQSPIMNRASEIFQRLTLQSFDGITVEFDEKDQPVIMGIRNTDERIPVSGMSDGTTDQLYLALRIASIEKYVNENEPIPFIVDDILVHFDDERSKETLKVLVELSKKTQIIFFTHHYRLIELMKEVTLEPMYQLKDIQSATQEVH</sequence>
<dbReference type="Proteomes" id="UP001589838">
    <property type="component" value="Unassembled WGS sequence"/>
</dbReference>
<gene>
    <name evidence="3" type="ORF">ACFFHM_10255</name>
</gene>
<feature type="coiled-coil region" evidence="1">
    <location>
        <begin position="797"/>
        <end position="824"/>
    </location>
</feature>
<evidence type="ECO:0000256" key="1">
    <source>
        <dbReference type="SAM" id="Coils"/>
    </source>
</evidence>
<evidence type="ECO:0000313" key="3">
    <source>
        <dbReference type="EMBL" id="MFC0470865.1"/>
    </source>
</evidence>
<accession>A0ABV6KC32</accession>
<feature type="coiled-coil region" evidence="1">
    <location>
        <begin position="442"/>
        <end position="526"/>
    </location>
</feature>
<dbReference type="PANTHER" id="PTHR41259:SF1">
    <property type="entry name" value="DOUBLE-STRAND BREAK REPAIR RAD50 ATPASE, PUTATIVE-RELATED"/>
    <property type="match status" value="1"/>
</dbReference>
<name>A0ABV6KC32_9BACI</name>
<dbReference type="PANTHER" id="PTHR41259">
    <property type="entry name" value="DOUBLE-STRAND BREAK REPAIR RAD50 ATPASE, PUTATIVE-RELATED"/>
    <property type="match status" value="1"/>
</dbReference>
<dbReference type="InterPro" id="IPR038734">
    <property type="entry name" value="YhaN_AAA"/>
</dbReference>
<evidence type="ECO:0000313" key="4">
    <source>
        <dbReference type="Proteomes" id="UP001589838"/>
    </source>
</evidence>
<keyword evidence="1" id="KW-0175">Coiled coil</keyword>
<dbReference type="SUPFAM" id="SSF52540">
    <property type="entry name" value="P-loop containing nucleoside triphosphate hydrolases"/>
    <property type="match status" value="1"/>
</dbReference>
<feature type="coiled-coil region" evidence="1">
    <location>
        <begin position="269"/>
        <end position="300"/>
    </location>
</feature>
<feature type="coiled-coil region" evidence="1">
    <location>
        <begin position="855"/>
        <end position="921"/>
    </location>
</feature>
<organism evidence="3 4">
    <name type="scientific">Halalkalibacter kiskunsagensis</name>
    <dbReference type="NCBI Taxonomy" id="1548599"/>
    <lineage>
        <taxon>Bacteria</taxon>
        <taxon>Bacillati</taxon>
        <taxon>Bacillota</taxon>
        <taxon>Bacilli</taxon>
        <taxon>Bacillales</taxon>
        <taxon>Bacillaceae</taxon>
        <taxon>Halalkalibacter</taxon>
    </lineage>
</organism>
<protein>
    <submittedName>
        <fullName evidence="3">AAA family ATPase</fullName>
    </submittedName>
</protein>
<proteinExistence type="predicted"/>
<dbReference type="InterPro" id="IPR027417">
    <property type="entry name" value="P-loop_NTPase"/>
</dbReference>
<feature type="coiled-coil region" evidence="1">
    <location>
        <begin position="706"/>
        <end position="761"/>
    </location>
</feature>
<dbReference type="RefSeq" id="WP_335960707.1">
    <property type="nucleotide sequence ID" value="NZ_JAXBLX010000012.1"/>
</dbReference>